<feature type="region of interest" description="Disordered" evidence="8">
    <location>
        <begin position="803"/>
        <end position="865"/>
    </location>
</feature>
<keyword evidence="11" id="KW-1185">Reference proteome</keyword>
<organism evidence="10 11">
    <name type="scientific">Stereocaulon virgatum</name>
    <dbReference type="NCBI Taxonomy" id="373712"/>
    <lineage>
        <taxon>Eukaryota</taxon>
        <taxon>Fungi</taxon>
        <taxon>Dikarya</taxon>
        <taxon>Ascomycota</taxon>
        <taxon>Pezizomycotina</taxon>
        <taxon>Lecanoromycetes</taxon>
        <taxon>OSLEUM clade</taxon>
        <taxon>Lecanoromycetidae</taxon>
        <taxon>Lecanorales</taxon>
        <taxon>Lecanorineae</taxon>
        <taxon>Stereocaulaceae</taxon>
        <taxon>Stereocaulon</taxon>
    </lineage>
</organism>
<feature type="domain" description="Zn(2)-C6 fungal-type" evidence="9">
    <location>
        <begin position="59"/>
        <end position="90"/>
    </location>
</feature>
<dbReference type="SUPFAM" id="SSF57701">
    <property type="entry name" value="Zn2/Cys6 DNA-binding domain"/>
    <property type="match status" value="1"/>
</dbReference>
<keyword evidence="4" id="KW-0805">Transcription regulation</keyword>
<feature type="compositionally biased region" description="Polar residues" evidence="8">
    <location>
        <begin position="696"/>
        <end position="705"/>
    </location>
</feature>
<comment type="subcellular location">
    <subcellularLocation>
        <location evidence="1">Nucleus</location>
    </subcellularLocation>
</comment>
<keyword evidence="7" id="KW-0539">Nucleus</keyword>
<evidence type="ECO:0000259" key="9">
    <source>
        <dbReference type="PROSITE" id="PS50048"/>
    </source>
</evidence>
<dbReference type="Pfam" id="PF04082">
    <property type="entry name" value="Fungal_trans"/>
    <property type="match status" value="1"/>
</dbReference>
<dbReference type="EMBL" id="JBEFKJ010000017">
    <property type="protein sequence ID" value="KAL2041534.1"/>
    <property type="molecule type" value="Genomic_DNA"/>
</dbReference>
<evidence type="ECO:0000256" key="1">
    <source>
        <dbReference type="ARBA" id="ARBA00004123"/>
    </source>
</evidence>
<dbReference type="PROSITE" id="PS50048">
    <property type="entry name" value="ZN2_CY6_FUNGAL_2"/>
    <property type="match status" value="1"/>
</dbReference>
<feature type="compositionally biased region" description="Polar residues" evidence="8">
    <location>
        <begin position="831"/>
        <end position="841"/>
    </location>
</feature>
<dbReference type="InterPro" id="IPR001138">
    <property type="entry name" value="Zn2Cys6_DnaBD"/>
</dbReference>
<keyword evidence="6" id="KW-0804">Transcription</keyword>
<keyword evidence="2" id="KW-0479">Metal-binding</keyword>
<evidence type="ECO:0000256" key="2">
    <source>
        <dbReference type="ARBA" id="ARBA00022723"/>
    </source>
</evidence>
<dbReference type="PANTHER" id="PTHR31313:SF79">
    <property type="entry name" value="C6 FINGER DOMAIN-CONTAINING PROTEIN"/>
    <property type="match status" value="1"/>
</dbReference>
<dbReference type="PANTHER" id="PTHR31313">
    <property type="entry name" value="TY1 ENHANCER ACTIVATOR"/>
    <property type="match status" value="1"/>
</dbReference>
<evidence type="ECO:0000256" key="6">
    <source>
        <dbReference type="ARBA" id="ARBA00023163"/>
    </source>
</evidence>
<dbReference type="InterPro" id="IPR007219">
    <property type="entry name" value="XnlR_reg_dom"/>
</dbReference>
<accession>A0ABR4A6K1</accession>
<evidence type="ECO:0000256" key="5">
    <source>
        <dbReference type="ARBA" id="ARBA00023125"/>
    </source>
</evidence>
<feature type="compositionally biased region" description="Low complexity" evidence="8">
    <location>
        <begin position="808"/>
        <end position="830"/>
    </location>
</feature>
<evidence type="ECO:0000256" key="4">
    <source>
        <dbReference type="ARBA" id="ARBA00023015"/>
    </source>
</evidence>
<dbReference type="Pfam" id="PF00172">
    <property type="entry name" value="Zn_clus"/>
    <property type="match status" value="1"/>
</dbReference>
<dbReference type="Gene3D" id="4.10.240.10">
    <property type="entry name" value="Zn(2)-C6 fungal-type DNA-binding domain"/>
    <property type="match status" value="1"/>
</dbReference>
<dbReference type="InterPro" id="IPR051615">
    <property type="entry name" value="Transcr_Regulatory_Elem"/>
</dbReference>
<evidence type="ECO:0000313" key="11">
    <source>
        <dbReference type="Proteomes" id="UP001590950"/>
    </source>
</evidence>
<sequence>MSHVESVNTGPEIRPLQPQTFPTQNFSFAPPNMGIGADKKNYVFVDEHNRHKRLKVMRACEGCRRRKIKCDAATTNQWPCASCKRLKQHCIPPTLNYDRAHAGTGHISGLERVLDFDNSDGSGDDDYSHPVGEPQVFGLPNSNEQMQGAYGAVLGPFNTPPYSDKDFNHHEYAYDDVSSMPLDISAPSYHDHNSYNPPQSSSLSLPNDTKWFNEQYSTAELSNVLGELKIDENGIAPYISQQKRTLAETPAYEEFEVKLPTTTTSSGATVRIPPDLMPSDEQCMAWFKIFFSHIHPYVPVISKPYFYQQWRSSRQSISPLILEAIFACAARMSDDPAQGAQWLALASNHEDCFMDVPRLSTIQALLILLKARESAPKRGYYFRSWMAVKKLVTMAHDLELHEHYAEHQAGRNCGADPTECLIKTRIWQNIFICEMMIGGPQGRTDMGVDPETVDLNIQRPLPGIDSSDYQISRQFTYFARKVRFVRMMHDIKTSASKTEQKEFAADTRFVNLGITLVKWLEDLPRDIQVAFPDDETPPWLPSHFVGNMHSYYHLTVLMLHRPQLELLSSPNSHNDPNWRRQMSICQAAAKALCRLQEGILQTFGISGLVCMQRGINFVMYAVLTCVNIHLVCLTNPLEEYNSDAKDYLTRSMRILETCIAAWPVPEMQPRIDAFKEAFSADSTRPFELKRSFPYGSPSSSGTFQPSPSPDGHMNHPVLVHHDPHMQTTQLPYHAQPITPPVSAGFDTSKEVSLSSASMPLMPTAQQHHLPLQTSSIDVGWNPAPIFSSWNTAFGLPATVMASASTPMPQQSSPPLFPPSSLSSAIPSLQPHQSYPEQSYSMPSDIPSLSGVQTAPQQPAYTSPAPSFVTSSMWRDTVASTYDPGVLKRRHWDTDSDYVTNPVQIKRPR</sequence>
<evidence type="ECO:0000313" key="10">
    <source>
        <dbReference type="EMBL" id="KAL2041534.1"/>
    </source>
</evidence>
<protein>
    <recommendedName>
        <fullName evidence="9">Zn(2)-C6 fungal-type domain-containing protein</fullName>
    </recommendedName>
</protein>
<evidence type="ECO:0000256" key="7">
    <source>
        <dbReference type="ARBA" id="ARBA00023242"/>
    </source>
</evidence>
<dbReference type="CDD" id="cd12148">
    <property type="entry name" value="fungal_TF_MHR"/>
    <property type="match status" value="1"/>
</dbReference>
<feature type="compositionally biased region" description="Polar residues" evidence="8">
    <location>
        <begin position="849"/>
        <end position="865"/>
    </location>
</feature>
<dbReference type="SMART" id="SM00066">
    <property type="entry name" value="GAL4"/>
    <property type="match status" value="1"/>
</dbReference>
<feature type="region of interest" description="Disordered" evidence="8">
    <location>
        <begin position="694"/>
        <end position="719"/>
    </location>
</feature>
<evidence type="ECO:0000256" key="3">
    <source>
        <dbReference type="ARBA" id="ARBA00022833"/>
    </source>
</evidence>
<keyword evidence="5" id="KW-0238">DNA-binding</keyword>
<gene>
    <name evidence="10" type="ORF">N7G274_005916</name>
</gene>
<dbReference type="InterPro" id="IPR036864">
    <property type="entry name" value="Zn2-C6_fun-type_DNA-bd_sf"/>
</dbReference>
<proteinExistence type="predicted"/>
<name>A0ABR4A6K1_9LECA</name>
<reference evidence="10 11" key="1">
    <citation type="submission" date="2024-09" db="EMBL/GenBank/DDBJ databases">
        <title>Rethinking Asexuality: The Enigmatic Case of Functional Sexual Genes in Lepraria (Stereocaulaceae).</title>
        <authorList>
            <person name="Doellman M."/>
            <person name="Sun Y."/>
            <person name="Barcenas-Pena A."/>
            <person name="Lumbsch H.T."/>
            <person name="Grewe F."/>
        </authorList>
    </citation>
    <scope>NUCLEOTIDE SEQUENCE [LARGE SCALE GENOMIC DNA]</scope>
    <source>
        <strain evidence="10 11">Mercado 3170</strain>
    </source>
</reference>
<keyword evidence="3" id="KW-0862">Zinc</keyword>
<dbReference type="PROSITE" id="PS00463">
    <property type="entry name" value="ZN2_CY6_FUNGAL_1"/>
    <property type="match status" value="1"/>
</dbReference>
<dbReference type="CDD" id="cd00067">
    <property type="entry name" value="GAL4"/>
    <property type="match status" value="1"/>
</dbReference>
<evidence type="ECO:0000256" key="8">
    <source>
        <dbReference type="SAM" id="MobiDB-lite"/>
    </source>
</evidence>
<comment type="caution">
    <text evidence="10">The sequence shown here is derived from an EMBL/GenBank/DDBJ whole genome shotgun (WGS) entry which is preliminary data.</text>
</comment>
<dbReference type="Proteomes" id="UP001590950">
    <property type="component" value="Unassembled WGS sequence"/>
</dbReference>